<dbReference type="GeneID" id="116187665"/>
<dbReference type="Gene3D" id="3.40.50.10190">
    <property type="entry name" value="BRCT domain"/>
    <property type="match status" value="4"/>
</dbReference>
<feature type="region of interest" description="Disordered" evidence="5">
    <location>
        <begin position="626"/>
        <end position="823"/>
    </location>
</feature>
<evidence type="ECO:0000313" key="11">
    <source>
        <dbReference type="Proteomes" id="UP000233551"/>
    </source>
</evidence>
<dbReference type="CDD" id="cd17738">
    <property type="entry name" value="BRCT_TopBP1_rpt7"/>
    <property type="match status" value="1"/>
</dbReference>
<dbReference type="GO" id="GO:0008270">
    <property type="term" value="F:zinc ion binding"/>
    <property type="evidence" value="ECO:0007669"/>
    <property type="project" value="UniProtKB-KW"/>
</dbReference>
<dbReference type="PROSITE" id="PS50016">
    <property type="entry name" value="ZF_PHD_2"/>
    <property type="match status" value="1"/>
</dbReference>
<name>A0A218X5Q6_PUNGR</name>
<dbReference type="AlphaFoldDB" id="A0A218X5Q6"/>
<dbReference type="EMBL" id="PGOL01000464">
    <property type="protein sequence ID" value="PKI70284.1"/>
    <property type="molecule type" value="Genomic_DNA"/>
</dbReference>
<dbReference type="EMBL" id="MTKT01002370">
    <property type="protein sequence ID" value="OWM80069.1"/>
    <property type="molecule type" value="Genomic_DNA"/>
</dbReference>
<feature type="domain" description="BRCT" evidence="7">
    <location>
        <begin position="109"/>
        <end position="193"/>
    </location>
</feature>
<dbReference type="Proteomes" id="UP000233551">
    <property type="component" value="Unassembled WGS sequence"/>
</dbReference>
<dbReference type="Pfam" id="PF00628">
    <property type="entry name" value="PHD"/>
    <property type="match status" value="1"/>
</dbReference>
<feature type="compositionally biased region" description="Polar residues" evidence="5">
    <location>
        <begin position="493"/>
        <end position="503"/>
    </location>
</feature>
<proteinExistence type="predicted"/>
<evidence type="ECO:0000259" key="6">
    <source>
        <dbReference type="PROSITE" id="PS50016"/>
    </source>
</evidence>
<dbReference type="OrthoDB" id="1935339at2759"/>
<evidence type="ECO:0000256" key="5">
    <source>
        <dbReference type="SAM" id="MobiDB-lite"/>
    </source>
</evidence>
<feature type="compositionally biased region" description="Polar residues" evidence="5">
    <location>
        <begin position="279"/>
        <end position="303"/>
    </location>
</feature>
<feature type="compositionally biased region" description="Basic and acidic residues" evidence="5">
    <location>
        <begin position="357"/>
        <end position="372"/>
    </location>
</feature>
<keyword evidence="2 4" id="KW-0863">Zinc-finger</keyword>
<feature type="region of interest" description="Disordered" evidence="5">
    <location>
        <begin position="1179"/>
        <end position="1200"/>
    </location>
</feature>
<keyword evidence="11" id="KW-1185">Reference proteome</keyword>
<evidence type="ECO:0000313" key="9">
    <source>
        <dbReference type="EMBL" id="PKI70284.1"/>
    </source>
</evidence>
<dbReference type="PANTHER" id="PTHR47181:SF2">
    <property type="entry name" value="BRCA1 C TERMINUS DOMAIN CONTAINING PROTEIN, EXPRESSED"/>
    <property type="match status" value="1"/>
</dbReference>
<feature type="compositionally biased region" description="Acidic residues" evidence="5">
    <location>
        <begin position="689"/>
        <end position="703"/>
    </location>
</feature>
<feature type="region of interest" description="Disordered" evidence="5">
    <location>
        <begin position="247"/>
        <end position="377"/>
    </location>
</feature>
<reference evidence="9 11" key="3">
    <citation type="submission" date="2017-11" db="EMBL/GenBank/DDBJ databases">
        <title>De-novo sequencing of pomegranate (Punica granatum L.) genome.</title>
        <authorList>
            <person name="Akparov Z."/>
            <person name="Amiraslanov A."/>
            <person name="Hajiyeva S."/>
            <person name="Abbasov M."/>
            <person name="Kaur K."/>
            <person name="Hamwieh A."/>
            <person name="Solovyev V."/>
            <person name="Salamov A."/>
            <person name="Braich B."/>
            <person name="Kosarev P."/>
            <person name="Mahmoud A."/>
            <person name="Hajiyev E."/>
            <person name="Babayeva S."/>
            <person name="Izzatullayeva V."/>
            <person name="Mammadov A."/>
            <person name="Mammadov A."/>
            <person name="Sharifova S."/>
            <person name="Ojaghi J."/>
            <person name="Eynullazada K."/>
            <person name="Bayramov B."/>
            <person name="Abdulazimova A."/>
            <person name="Shahmuradov I."/>
        </authorList>
    </citation>
    <scope>NUCLEOTIDE SEQUENCE [LARGE SCALE GENOMIC DNA]</scope>
    <source>
        <strain evidence="9">AG2017</strain>
        <strain evidence="11">cv. AG2017</strain>
        <tissue evidence="9">Leaf</tissue>
    </source>
</reference>
<reference evidence="8" key="2">
    <citation type="submission" date="2017-06" db="EMBL/GenBank/DDBJ databases">
        <title>The pomegranate genome and the genomics of punicalagin biosynthesis.</title>
        <authorList>
            <person name="Xu C."/>
        </authorList>
    </citation>
    <scope>NUCLEOTIDE SEQUENCE [LARGE SCALE GENOMIC DNA]</scope>
    <source>
        <tissue evidence="8">Fresh leaf</tissue>
    </source>
</reference>
<feature type="domain" description="PHD-type" evidence="6">
    <location>
        <begin position="1122"/>
        <end position="1178"/>
    </location>
</feature>
<feature type="compositionally biased region" description="Basic and acidic residues" evidence="5">
    <location>
        <begin position="745"/>
        <end position="757"/>
    </location>
</feature>
<evidence type="ECO:0000256" key="3">
    <source>
        <dbReference type="ARBA" id="ARBA00022833"/>
    </source>
</evidence>
<dbReference type="InterPro" id="IPR001357">
    <property type="entry name" value="BRCT_dom"/>
</dbReference>
<dbReference type="InterPro" id="IPR019787">
    <property type="entry name" value="Znf_PHD-finger"/>
</dbReference>
<reference evidence="10" key="1">
    <citation type="journal article" date="2017" name="Plant J.">
        <title>The pomegranate (Punica granatum L.) genome and the genomics of punicalagin biosynthesis.</title>
        <authorList>
            <person name="Qin G."/>
            <person name="Xu C."/>
            <person name="Ming R."/>
            <person name="Tang H."/>
            <person name="Guyot R."/>
            <person name="Kramer E.M."/>
            <person name="Hu Y."/>
            <person name="Yi X."/>
            <person name="Qi Y."/>
            <person name="Xu X."/>
            <person name="Gao Z."/>
            <person name="Pan H."/>
            <person name="Jian J."/>
            <person name="Tian Y."/>
            <person name="Yue Z."/>
            <person name="Xu Y."/>
        </authorList>
    </citation>
    <scope>NUCLEOTIDE SEQUENCE [LARGE SCALE GENOMIC DNA]</scope>
    <source>
        <strain evidence="10">cv. Dabenzi</strain>
    </source>
</reference>
<comment type="caution">
    <text evidence="8">The sequence shown here is derived from an EMBL/GenBank/DDBJ whole genome shotgun (WGS) entry which is preliminary data.</text>
</comment>
<protein>
    <submittedName>
        <fullName evidence="8">Uncharacterized protein</fullName>
    </submittedName>
</protein>
<dbReference type="InterPro" id="IPR036420">
    <property type="entry name" value="BRCT_dom_sf"/>
</dbReference>
<dbReference type="Proteomes" id="UP000197138">
    <property type="component" value="Unassembled WGS sequence"/>
</dbReference>
<accession>A0A218X5Q6</accession>
<dbReference type="PROSITE" id="PS50172">
    <property type="entry name" value="BRCT"/>
    <property type="match status" value="2"/>
</dbReference>
<dbReference type="Gene3D" id="3.30.40.10">
    <property type="entry name" value="Zinc/RING finger domain, C3HC4 (zinc finger)"/>
    <property type="match status" value="1"/>
</dbReference>
<dbReference type="SUPFAM" id="SSF52113">
    <property type="entry name" value="BRCT domain"/>
    <property type="match status" value="3"/>
</dbReference>
<keyword evidence="1" id="KW-0479">Metal-binding</keyword>
<feature type="compositionally biased region" description="Basic and acidic residues" evidence="5">
    <location>
        <begin position="790"/>
        <end position="805"/>
    </location>
</feature>
<feature type="domain" description="BRCT" evidence="7">
    <location>
        <begin position="884"/>
        <end position="966"/>
    </location>
</feature>
<evidence type="ECO:0000259" key="7">
    <source>
        <dbReference type="PROSITE" id="PS50172"/>
    </source>
</evidence>
<feature type="compositionally biased region" description="Polar residues" evidence="5">
    <location>
        <begin position="390"/>
        <end position="402"/>
    </location>
</feature>
<evidence type="ECO:0000256" key="1">
    <source>
        <dbReference type="ARBA" id="ARBA00022723"/>
    </source>
</evidence>
<feature type="compositionally biased region" description="Basic and acidic residues" evidence="5">
    <location>
        <begin position="704"/>
        <end position="718"/>
    </location>
</feature>
<dbReference type="Pfam" id="PF00533">
    <property type="entry name" value="BRCT"/>
    <property type="match status" value="1"/>
</dbReference>
<evidence type="ECO:0000313" key="8">
    <source>
        <dbReference type="EMBL" id="OWM80069.1"/>
    </source>
</evidence>
<gene>
    <name evidence="8" type="ORF">CDL15_Pgr010047</name>
    <name evidence="9" type="ORF">CRG98_009313</name>
</gene>
<keyword evidence="3" id="KW-0862">Zinc</keyword>
<dbReference type="SMART" id="SM00292">
    <property type="entry name" value="BRCT"/>
    <property type="match status" value="4"/>
</dbReference>
<dbReference type="InterPro" id="IPR013083">
    <property type="entry name" value="Znf_RING/FYVE/PHD"/>
</dbReference>
<evidence type="ECO:0000256" key="2">
    <source>
        <dbReference type="ARBA" id="ARBA00022771"/>
    </source>
</evidence>
<sequence>MLESPSPPKPFLGVSFFLIGFDPDTHRKIRAKLVSSGGVDAGQCGPNCTHVIVGRIVYDDPICVAARNDGKVVVTGLWVDHSYDIGMPADTSSIMYKPVRDLNGIPGAKDLVMCLTGYQRQDREDIMMMVSFMGAQFSKPLVANKVTHLLCYKFEGEKYELAKKMKKIKLVNHRWLEDCLRDWEILPEANYSKSTYELEMVEAEVKDSEEDNDNKFVEQPRENVIKRSPTFKVGTATFLLPTAAGEPSKRLDDIGSVQHPSDVPGVEPKSTPTKETRESSNVNNCQQMLGGLNASSIKASSPTIIKEASEKTPSPAISQKGALRSPEASHIDAKLSSLSYSRKGPRRTSLGMQDGIELGKGDSSKSPTEKGDGSIGNLSIRLEQVEGVNASDNVQIPSTVNEATAEGTKGKSPQKRKLEVSSGDSMSQKMNQHVNLSTSDAPITSNRTQVPEASALAGQPVLASAYNLSLGHEKICPNKIIDWDAVGKEVSFFSSSNRPNSGERQGKSYLPSKDVGSGTDGDKKTASPASEIMPIVGKLDIAATRADETVDRRTEKQALKVSSSRRLEEDITIATIPEWGNGDMLDRENEKVDENQTRKTMVAKKKTLGSRPKLCKSANLKGSIYLKDDASLDNTKNSSIDGEEMTVPDNSSNRNDGKASSPHRDVEALDGLRSVSVTQSRDMAQDAAADMDDETEAPDEDNSVPEKKDNGENSKRVETAPAADAAKEEECAHDAANMSDPNAYDVEKASDVGRFKQGESVSKGRNGKGKSTEGRKPSTANRKRKVPLATKERVDHNGTAMEEKKRPKSNGKTKSERKFEISSEAEKENKVVVNADHSVSGAKMQSKKASSKFEKIAVKMNHEPGETNANSTKVVHRRSEPARFILSGHRQQRKEFKQVIRKLKGKFCRDSHQWSYQATHFITPGPIRRTEKFFAAAASGRWILKADYLSACNQAGKFLDEEPHEWRENGQSAGTAINLEAPRKWRLLRERTGHGAFYDMRIIIHGVLIAPSLDTFKRVVKAGDGTILATSPPYNRFLSKGVDFAIVGPGMPKEDIWVQEFLKHEIPCVLADYLVEYVCKPGEPLEKHVLYNTHAWAESSFSRLQRKAEEIVVPESSDNSGDLSCAVCGSTDRGDVMLVCGDDTGTIGCGIGTHIDCCDPPLKAVPEEDWLCPVCSGGRDSYSNSGMKRKREGSVLRSKQ</sequence>
<organism evidence="8 10">
    <name type="scientific">Punica granatum</name>
    <name type="common">Pomegranate</name>
    <dbReference type="NCBI Taxonomy" id="22663"/>
    <lineage>
        <taxon>Eukaryota</taxon>
        <taxon>Viridiplantae</taxon>
        <taxon>Streptophyta</taxon>
        <taxon>Embryophyta</taxon>
        <taxon>Tracheophyta</taxon>
        <taxon>Spermatophyta</taxon>
        <taxon>Magnoliopsida</taxon>
        <taxon>eudicotyledons</taxon>
        <taxon>Gunneridae</taxon>
        <taxon>Pentapetalae</taxon>
        <taxon>rosids</taxon>
        <taxon>malvids</taxon>
        <taxon>Myrtales</taxon>
        <taxon>Lythraceae</taxon>
        <taxon>Punica</taxon>
    </lineage>
</organism>
<dbReference type="InterPro" id="IPR044254">
    <property type="entry name" value="At4g02110-like"/>
</dbReference>
<evidence type="ECO:0000256" key="4">
    <source>
        <dbReference type="PROSITE-ProRule" id="PRU00146"/>
    </source>
</evidence>
<feature type="region of interest" description="Disordered" evidence="5">
    <location>
        <begin position="493"/>
        <end position="531"/>
    </location>
</feature>
<dbReference type="SUPFAM" id="SSF57903">
    <property type="entry name" value="FYVE/PHD zinc finger"/>
    <property type="match status" value="1"/>
</dbReference>
<dbReference type="STRING" id="22663.A0A218X5Q6"/>
<dbReference type="InterPro" id="IPR001965">
    <property type="entry name" value="Znf_PHD"/>
</dbReference>
<dbReference type="Pfam" id="PF12738">
    <property type="entry name" value="PTCB-BRCT"/>
    <property type="match status" value="1"/>
</dbReference>
<dbReference type="InterPro" id="IPR011011">
    <property type="entry name" value="Znf_FYVE_PHD"/>
</dbReference>
<evidence type="ECO:0000313" key="10">
    <source>
        <dbReference type="Proteomes" id="UP000197138"/>
    </source>
</evidence>
<dbReference type="PANTHER" id="PTHR47181">
    <property type="entry name" value="BRCA1 C TERMINUS DOMAIN CONTAINING PROTEIN, EXPRESSED"/>
    <property type="match status" value="1"/>
</dbReference>
<feature type="region of interest" description="Disordered" evidence="5">
    <location>
        <begin position="389"/>
        <end position="428"/>
    </location>
</feature>
<dbReference type="SMART" id="SM00249">
    <property type="entry name" value="PHD"/>
    <property type="match status" value="1"/>
</dbReference>
<feature type="compositionally biased region" description="Basic and acidic residues" evidence="5">
    <location>
        <begin position="813"/>
        <end position="823"/>
    </location>
</feature>